<feature type="active site" description="Proton acceptor" evidence="5">
    <location>
        <position position="409"/>
    </location>
</feature>
<dbReference type="STRING" id="331657.A0A4U0WIG6"/>
<dbReference type="CDD" id="cd07230">
    <property type="entry name" value="Pat_TGL4-5_like"/>
    <property type="match status" value="1"/>
</dbReference>
<dbReference type="AlphaFoldDB" id="A0A4U0WIG6"/>
<dbReference type="Gene3D" id="3.40.1090.10">
    <property type="entry name" value="Cytosolic phospholipase A2 catalytic domain"/>
    <property type="match status" value="2"/>
</dbReference>
<dbReference type="InterPro" id="IPR002641">
    <property type="entry name" value="PNPLA_dom"/>
</dbReference>
<comment type="caution">
    <text evidence="5">Lacks conserved residue(s) required for the propagation of feature annotation.</text>
</comment>
<dbReference type="Pfam" id="PF01734">
    <property type="entry name" value="Patatin"/>
    <property type="match status" value="1"/>
</dbReference>
<evidence type="ECO:0000256" key="6">
    <source>
        <dbReference type="RuleBase" id="RU362055"/>
    </source>
</evidence>
<organism evidence="9 10">
    <name type="scientific">Cryomyces minteri</name>
    <dbReference type="NCBI Taxonomy" id="331657"/>
    <lineage>
        <taxon>Eukaryota</taxon>
        <taxon>Fungi</taxon>
        <taxon>Dikarya</taxon>
        <taxon>Ascomycota</taxon>
        <taxon>Pezizomycotina</taxon>
        <taxon>Dothideomycetes</taxon>
        <taxon>Dothideomycetes incertae sedis</taxon>
        <taxon>Cryomyces</taxon>
    </lineage>
</organism>
<dbReference type="GO" id="GO:0016020">
    <property type="term" value="C:membrane"/>
    <property type="evidence" value="ECO:0007669"/>
    <property type="project" value="UniProtKB-SubCell"/>
</dbReference>
<comment type="similarity">
    <text evidence="6">Belongs to the PLPL family.</text>
</comment>
<proteinExistence type="inferred from homology"/>
<feature type="short sequence motif" description="GXSXG" evidence="5">
    <location>
        <begin position="256"/>
        <end position="260"/>
    </location>
</feature>
<keyword evidence="10" id="KW-1185">Reference proteome</keyword>
<comment type="function">
    <text evidence="6">Lipid hydrolase.</text>
</comment>
<feature type="short sequence motif" description="GXGXXG" evidence="5">
    <location>
        <begin position="229"/>
        <end position="234"/>
    </location>
</feature>
<gene>
    <name evidence="9" type="ORF">B0A49_09303</name>
</gene>
<feature type="region of interest" description="Disordered" evidence="7">
    <location>
        <begin position="586"/>
        <end position="631"/>
    </location>
</feature>
<evidence type="ECO:0000256" key="3">
    <source>
        <dbReference type="ARBA" id="ARBA00022963"/>
    </source>
</evidence>
<dbReference type="GO" id="GO:0006641">
    <property type="term" value="P:triglyceride metabolic process"/>
    <property type="evidence" value="ECO:0007669"/>
    <property type="project" value="UniProtKB-ARBA"/>
</dbReference>
<evidence type="ECO:0000256" key="4">
    <source>
        <dbReference type="ARBA" id="ARBA00023098"/>
    </source>
</evidence>
<evidence type="ECO:0000313" key="9">
    <source>
        <dbReference type="EMBL" id="TKA62133.1"/>
    </source>
</evidence>
<dbReference type="InterPro" id="IPR021771">
    <property type="entry name" value="Triacylglycerol_lipase_N"/>
</dbReference>
<name>A0A4U0WIG6_9PEZI</name>
<dbReference type="GO" id="GO:0004806">
    <property type="term" value="F:triacylglycerol lipase activity"/>
    <property type="evidence" value="ECO:0007669"/>
    <property type="project" value="InterPro"/>
</dbReference>
<feature type="active site" description="Nucleophile" evidence="5">
    <location>
        <position position="258"/>
    </location>
</feature>
<dbReference type="PANTHER" id="PTHR14226">
    <property type="entry name" value="NEUROPATHY TARGET ESTERASE/SWISS CHEESE D.MELANOGASTER"/>
    <property type="match status" value="1"/>
</dbReference>
<feature type="compositionally biased region" description="Low complexity" evidence="7">
    <location>
        <begin position="20"/>
        <end position="32"/>
    </location>
</feature>
<evidence type="ECO:0000256" key="1">
    <source>
        <dbReference type="ARBA" id="ARBA00002682"/>
    </source>
</evidence>
<feature type="compositionally biased region" description="Polar residues" evidence="7">
    <location>
        <begin position="691"/>
        <end position="704"/>
    </location>
</feature>
<keyword evidence="3 5" id="KW-0442">Lipid degradation</keyword>
<sequence length="808" mass="87676">MSFLSDAAVLPGSTGLLHSNGSAVVSSSSSSHKGPRKSRSHAGFLAPLARLVRDPVRSIAGSLGQYTVEERNEKSREDENQRQILYLRLKAAATYDDWRTSACKLDQVEGNDAWKLGDDSSEYNVELVKARLRQLEEARIGCDVGRMLFLIRTSLTRGLGGMGDLRLYKHSHIGTKSLIERYIASAKNTLRALLDVSAKDDGGLDPRYVLEQMLAARQAFGRSALLLSGGGTLGMNHVGVVKSLFEASLLPRIISGSSAGSIVCAVLCTKTDEEIPEVLAQFCYGDLSVFGKEGEEESILRKAARFLTKGALFDISNLVRVMRNMLGDITFQEAYNRTRRILNICVSSASLYELPRLLNYVTAPNVIIWSAVAASCSVPFIFSAAQLLAKDPKTGGEVPWNPSPQRWIDGSVDNDLPMTRLAEMFNVNHFIVSQVNPHVVPFLLKEEDVIASEAQQSTSAFAAGPGWLHTMANLAKGEALHRMHVLAELGIFPNTVTKARSVLSQRYSGDITIFPQVSYAHFPHVLSNPNREFMLQAMLGGERATWPKLSRIQNHCAIELALNDAVQNLRARVVFSPSQVDLRMSSFTTRSNSTRSERGRSAGLSRGQHRSSTSNDANYLAPDQKLPPRTLRPIDTCLKVAGPDNYFSSEADTLISESSPAAIDSDSDDSTTDSSADSPPSPLPTLWPSTRQLFPSASQPTTPSIASRSFFASTSPLAMTPKGPSTPELRYKRLFHTAAVQAMPTIPSPSLGPGPGPGLVEAGRGRRGSGASATTPLELDISGTKGMVRRKKRSLSTGLKGLAPPDRR</sequence>
<feature type="region of interest" description="Disordered" evidence="7">
    <location>
        <begin position="658"/>
        <end position="704"/>
    </location>
</feature>
<comment type="function">
    <text evidence="1">Probable lipid hydrolase.</text>
</comment>
<dbReference type="GO" id="GO:0016042">
    <property type="term" value="P:lipid catabolic process"/>
    <property type="evidence" value="ECO:0007669"/>
    <property type="project" value="UniProtKB-UniRule"/>
</dbReference>
<dbReference type="InterPro" id="IPR050301">
    <property type="entry name" value="NTE"/>
</dbReference>
<evidence type="ECO:0000256" key="2">
    <source>
        <dbReference type="ARBA" id="ARBA00022801"/>
    </source>
</evidence>
<reference evidence="9 10" key="1">
    <citation type="submission" date="2017-03" db="EMBL/GenBank/DDBJ databases">
        <title>Genomes of endolithic fungi from Antarctica.</title>
        <authorList>
            <person name="Coleine C."/>
            <person name="Masonjones S."/>
            <person name="Stajich J.E."/>
        </authorList>
    </citation>
    <scope>NUCLEOTIDE SEQUENCE [LARGE SCALE GENOMIC DNA]</scope>
    <source>
        <strain evidence="9 10">CCFEE 5187</strain>
    </source>
</reference>
<comment type="caution">
    <text evidence="9">The sequence shown here is derived from an EMBL/GenBank/DDBJ whole genome shotgun (WGS) entry which is preliminary data.</text>
</comment>
<dbReference type="PANTHER" id="PTHR14226:SF10">
    <property type="entry name" value="TRIACYLGLYCEROL LIPASE 4-RELATED"/>
    <property type="match status" value="1"/>
</dbReference>
<feature type="region of interest" description="Disordered" evidence="7">
    <location>
        <begin position="20"/>
        <end position="40"/>
    </location>
</feature>
<keyword evidence="4 5" id="KW-0443">Lipid metabolism</keyword>
<dbReference type="Pfam" id="PF11815">
    <property type="entry name" value="DUF3336"/>
    <property type="match status" value="1"/>
</dbReference>
<dbReference type="EC" id="3.1.1.-" evidence="6"/>
<protein>
    <recommendedName>
        <fullName evidence="6">Patatin-like phospholipase domain-containing protein</fullName>
        <ecNumber evidence="6">3.1.1.-</ecNumber>
    </recommendedName>
</protein>
<feature type="region of interest" description="Disordered" evidence="7">
    <location>
        <begin position="744"/>
        <end position="808"/>
    </location>
</feature>
<accession>A0A4U0WIG6</accession>
<dbReference type="SUPFAM" id="SSF52151">
    <property type="entry name" value="FabD/lysophospholipase-like"/>
    <property type="match status" value="1"/>
</dbReference>
<evidence type="ECO:0000259" key="8">
    <source>
        <dbReference type="PROSITE" id="PS51635"/>
    </source>
</evidence>
<feature type="domain" description="PNPLA" evidence="8">
    <location>
        <begin position="225"/>
        <end position="422"/>
    </location>
</feature>
<evidence type="ECO:0000313" key="10">
    <source>
        <dbReference type="Proteomes" id="UP000308768"/>
    </source>
</evidence>
<evidence type="ECO:0000256" key="5">
    <source>
        <dbReference type="PROSITE-ProRule" id="PRU01161"/>
    </source>
</evidence>
<dbReference type="OrthoDB" id="10049244at2759"/>
<dbReference type="PROSITE" id="PS51635">
    <property type="entry name" value="PNPLA"/>
    <property type="match status" value="1"/>
</dbReference>
<evidence type="ECO:0000256" key="7">
    <source>
        <dbReference type="SAM" id="MobiDB-lite"/>
    </source>
</evidence>
<keyword evidence="2 5" id="KW-0378">Hydrolase</keyword>
<dbReference type="Proteomes" id="UP000308768">
    <property type="component" value="Unassembled WGS sequence"/>
</dbReference>
<feature type="compositionally biased region" description="Pro residues" evidence="7">
    <location>
        <begin position="746"/>
        <end position="756"/>
    </location>
</feature>
<dbReference type="EMBL" id="NAJN01001616">
    <property type="protein sequence ID" value="TKA62133.1"/>
    <property type="molecule type" value="Genomic_DNA"/>
</dbReference>
<comment type="subcellular location">
    <subcellularLocation>
        <location evidence="6">Membrane</location>
        <topology evidence="6">Single-pass membrane protein</topology>
    </subcellularLocation>
</comment>
<dbReference type="InterPro" id="IPR016035">
    <property type="entry name" value="Acyl_Trfase/lysoPLipase"/>
</dbReference>